<proteinExistence type="inferred from homology"/>
<dbReference type="Pfam" id="PF13641">
    <property type="entry name" value="Glyco_tranf_2_3"/>
    <property type="match status" value="1"/>
</dbReference>
<feature type="transmembrane region" description="Helical" evidence="4">
    <location>
        <begin position="428"/>
        <end position="449"/>
    </location>
</feature>
<dbReference type="GO" id="GO:0016757">
    <property type="term" value="F:glycosyltransferase activity"/>
    <property type="evidence" value="ECO:0007669"/>
    <property type="project" value="UniProtKB-KW"/>
</dbReference>
<keyword evidence="3 5" id="KW-0808">Transferase</keyword>
<evidence type="ECO:0000256" key="1">
    <source>
        <dbReference type="ARBA" id="ARBA00006739"/>
    </source>
</evidence>
<evidence type="ECO:0000313" key="6">
    <source>
        <dbReference type="Proteomes" id="UP000188145"/>
    </source>
</evidence>
<dbReference type="SUPFAM" id="SSF53448">
    <property type="entry name" value="Nucleotide-diphospho-sugar transferases"/>
    <property type="match status" value="1"/>
</dbReference>
<dbReference type="Gene3D" id="3.90.550.10">
    <property type="entry name" value="Spore Coat Polysaccharide Biosynthesis Protein SpsA, Chain A"/>
    <property type="match status" value="1"/>
</dbReference>
<keyword evidence="4" id="KW-1133">Transmembrane helix</keyword>
<evidence type="ECO:0000256" key="2">
    <source>
        <dbReference type="ARBA" id="ARBA00022676"/>
    </source>
</evidence>
<dbReference type="EMBL" id="CP019606">
    <property type="protein sequence ID" value="AQP49356.1"/>
    <property type="molecule type" value="Genomic_DNA"/>
</dbReference>
<reference evidence="6" key="1">
    <citation type="submission" date="2017-02" db="EMBL/GenBank/DDBJ databases">
        <title>Tessaracoccus aquaemaris sp. nov., isolated from the intestine of a Korean rockfish, Sebastes schlegelii, in a marine aquaculture pond.</title>
        <authorList>
            <person name="Tak E.J."/>
            <person name="Bae J.-W."/>
        </authorList>
    </citation>
    <scope>NUCLEOTIDE SEQUENCE [LARGE SCALE GENOMIC DNA]</scope>
    <source>
        <strain evidence="6">NSG39</strain>
    </source>
</reference>
<organism evidence="5 6">
    <name type="scientific">Tessaracoccus aquimaris</name>
    <dbReference type="NCBI Taxonomy" id="1332264"/>
    <lineage>
        <taxon>Bacteria</taxon>
        <taxon>Bacillati</taxon>
        <taxon>Actinomycetota</taxon>
        <taxon>Actinomycetes</taxon>
        <taxon>Propionibacteriales</taxon>
        <taxon>Propionibacteriaceae</taxon>
        <taxon>Tessaracoccus</taxon>
    </lineage>
</organism>
<feature type="transmembrane region" description="Helical" evidence="4">
    <location>
        <begin position="319"/>
        <end position="349"/>
    </location>
</feature>
<dbReference type="Proteomes" id="UP000188145">
    <property type="component" value="Chromosome"/>
</dbReference>
<name>A0A1Q2CTD8_9ACTN</name>
<evidence type="ECO:0000256" key="4">
    <source>
        <dbReference type="SAM" id="Phobius"/>
    </source>
</evidence>
<accession>A0A1Q2CTD8</accession>
<dbReference type="AlphaFoldDB" id="A0A1Q2CTD8"/>
<dbReference type="STRING" id="1332264.BW730_12210"/>
<keyword evidence="4" id="KW-0472">Membrane</keyword>
<feature type="transmembrane region" description="Helical" evidence="4">
    <location>
        <begin position="455"/>
        <end position="477"/>
    </location>
</feature>
<dbReference type="InterPro" id="IPR029044">
    <property type="entry name" value="Nucleotide-diphossugar_trans"/>
</dbReference>
<protein>
    <submittedName>
        <fullName evidence="5">Glycosyl transferase</fullName>
    </submittedName>
</protein>
<evidence type="ECO:0000256" key="3">
    <source>
        <dbReference type="ARBA" id="ARBA00022679"/>
    </source>
</evidence>
<evidence type="ECO:0000313" key="5">
    <source>
        <dbReference type="EMBL" id="AQP49356.1"/>
    </source>
</evidence>
<dbReference type="KEGG" id="tes:BW730_12210"/>
<comment type="similarity">
    <text evidence="1">Belongs to the glycosyltransferase 2 family.</text>
</comment>
<gene>
    <name evidence="5" type="ORF">BW730_12210</name>
</gene>
<keyword evidence="2" id="KW-0328">Glycosyltransferase</keyword>
<dbReference type="CDD" id="cd06423">
    <property type="entry name" value="CESA_like"/>
    <property type="match status" value="1"/>
</dbReference>
<feature type="transmembrane region" description="Helical" evidence="4">
    <location>
        <begin position="369"/>
        <end position="388"/>
    </location>
</feature>
<sequence length="485" mass="54394">MEKTVEVEDVEVVLADADERTFGQVELFAGAYVPEHETQPRIGCVVPAYNEESSIQAVVEALLGQTRVPDVIHVIVNNSSDDTFWVARELAGRHERRYRDEVMACDVHVHDVGKLPERKVGALNIGFKLVEDCDYFLGVDGDTVLDRNAVANLLSEARSDPRIGGISAIYSIDYDEGANGAERFLIAGQRQQFASFNMQNLLRGRNMAVLGGQCSIFSVEALRTVRDEYRQRGPWVSDSEVEDSLLSLQLKRCGFSTKISASARADVGPMVTLKSLDAQQVKWNYGAIDLMWPGQRGDTSGQPFHPNLRLRWLENWSMLFNLAVRIGFVLLLAASMTIGAFVFSPWWLLPPCVAILLNLRTALSMHDRSAKDVLFALLFVPGELYMWLKLGHFIRSWAKFLSRQEVDNWGAQAAAERGKANNAYLQPVLYLAVFIGLLALTWTQLPLLVKEIALWFAWPTLAVLAGMQTLGMVFKLLRRQRGYRV</sequence>
<keyword evidence="4" id="KW-0812">Transmembrane</keyword>
<dbReference type="PANTHER" id="PTHR43630">
    <property type="entry name" value="POLY-BETA-1,6-N-ACETYL-D-GLUCOSAMINE SYNTHASE"/>
    <property type="match status" value="1"/>
</dbReference>
<keyword evidence="6" id="KW-1185">Reference proteome</keyword>
<dbReference type="PANTHER" id="PTHR43630:SF1">
    <property type="entry name" value="POLY-BETA-1,6-N-ACETYL-D-GLUCOSAMINE SYNTHASE"/>
    <property type="match status" value="1"/>
</dbReference>